<dbReference type="SMART" id="SM01208">
    <property type="entry name" value="G5"/>
    <property type="match status" value="1"/>
</dbReference>
<dbReference type="InterPro" id="IPR011098">
    <property type="entry name" value="G5_dom"/>
</dbReference>
<organism evidence="4 5">
    <name type="scientific">Thalassorhabdus alkalitolerans</name>
    <dbReference type="NCBI Taxonomy" id="2282697"/>
    <lineage>
        <taxon>Bacteria</taxon>
        <taxon>Bacillati</taxon>
        <taxon>Bacillota</taxon>
        <taxon>Bacilli</taxon>
        <taxon>Bacillales</taxon>
        <taxon>Bacillaceae</taxon>
        <taxon>Thalassorhabdus</taxon>
    </lineage>
</organism>
<dbReference type="Gene3D" id="2.20.230.10">
    <property type="entry name" value="Resuscitation-promoting factor rpfb"/>
    <property type="match status" value="1"/>
</dbReference>
<feature type="compositionally biased region" description="Low complexity" evidence="2">
    <location>
        <begin position="307"/>
        <end position="322"/>
    </location>
</feature>
<dbReference type="CDD" id="cd22786">
    <property type="entry name" value="DPBB_YuiC-like"/>
    <property type="match status" value="1"/>
</dbReference>
<sequence length="429" mass="47480">MDLKQRLMPLTMSMRKKLMALFAFMLIISISTYGIYEMAKSSVTIVVDEMEEITAATHAQTVEELFREQGLQVKDADDVSPDLTSPIENNMSVEWTRAVQVEVMIGDDLDEVWTTARTVEDLTSELEVEVNKHDYISHDLDQTVEEGLALRYEQAFPVSVIVDGQEKELYTTSTTVADFLQEAEVILEEDDRVKPELKEKLTNETEIQVTRVEKITDVVEEEIDFKTVTSKDDSLESGEKRVNEKGEKGLLEKKYEVVLEDGEEVSRKLVKEEKVKEKKDRLVTIGSKPSTSGQSNKQTQSAPEQDSSPSPTNSTSSAQSSSGPEHEQDTQEEEETVTMEATAYTADCKGCSGKTATGIDLNNNPDKKVVAVDPDVIPLGSEVHVEGYGRAVAGDTGGAIQGNRIDLHVPTTSEATSFGRRTVEVTIID</sequence>
<feature type="compositionally biased region" description="Polar residues" evidence="2">
    <location>
        <begin position="287"/>
        <end position="306"/>
    </location>
</feature>
<dbReference type="InterPro" id="IPR036908">
    <property type="entry name" value="RlpA-like_sf"/>
</dbReference>
<comment type="caution">
    <text evidence="4">The sequence shown here is derived from an EMBL/GenBank/DDBJ whole genome shotgun (WGS) entry which is preliminary data.</text>
</comment>
<accession>A0ABW0YPN1</accession>
<dbReference type="PANTHER" id="PTHR39160:SF4">
    <property type="entry name" value="RESUSCITATION-PROMOTING FACTOR RPFB"/>
    <property type="match status" value="1"/>
</dbReference>
<keyword evidence="1" id="KW-0732">Signal</keyword>
<dbReference type="InterPro" id="IPR051933">
    <property type="entry name" value="Resuscitation_pf_RpfB"/>
</dbReference>
<evidence type="ECO:0000313" key="5">
    <source>
        <dbReference type="Proteomes" id="UP001596142"/>
    </source>
</evidence>
<dbReference type="PROSITE" id="PS51109">
    <property type="entry name" value="G5"/>
    <property type="match status" value="1"/>
</dbReference>
<feature type="domain" description="G5" evidence="3">
    <location>
        <begin position="209"/>
        <end position="289"/>
    </location>
</feature>
<evidence type="ECO:0000259" key="3">
    <source>
        <dbReference type="PROSITE" id="PS51109"/>
    </source>
</evidence>
<gene>
    <name evidence="4" type="ORF">ACFPU1_16995</name>
</gene>
<evidence type="ECO:0000256" key="2">
    <source>
        <dbReference type="SAM" id="MobiDB-lite"/>
    </source>
</evidence>
<dbReference type="PANTHER" id="PTHR39160">
    <property type="entry name" value="CELL WALL-BINDING PROTEIN YOCH"/>
    <property type="match status" value="1"/>
</dbReference>
<dbReference type="EMBL" id="JBHSOZ010000017">
    <property type="protein sequence ID" value="MFC5714444.1"/>
    <property type="molecule type" value="Genomic_DNA"/>
</dbReference>
<dbReference type="Pfam" id="PF06725">
    <property type="entry name" value="3D"/>
    <property type="match status" value="1"/>
</dbReference>
<feature type="region of interest" description="Disordered" evidence="2">
    <location>
        <begin position="278"/>
        <end position="337"/>
    </location>
</feature>
<dbReference type="InterPro" id="IPR010611">
    <property type="entry name" value="3D_dom"/>
</dbReference>
<dbReference type="Pfam" id="PF07501">
    <property type="entry name" value="G5"/>
    <property type="match status" value="1"/>
</dbReference>
<evidence type="ECO:0000256" key="1">
    <source>
        <dbReference type="ARBA" id="ARBA00022729"/>
    </source>
</evidence>
<name>A0ABW0YPN1_9BACI</name>
<proteinExistence type="predicted"/>
<dbReference type="Gene3D" id="2.40.40.10">
    <property type="entry name" value="RlpA-like domain"/>
    <property type="match status" value="1"/>
</dbReference>
<dbReference type="SUPFAM" id="SSF50685">
    <property type="entry name" value="Barwin-like endoglucanases"/>
    <property type="match status" value="1"/>
</dbReference>
<reference evidence="5" key="1">
    <citation type="journal article" date="2019" name="Int. J. Syst. Evol. Microbiol.">
        <title>The Global Catalogue of Microorganisms (GCM) 10K type strain sequencing project: providing services to taxonomists for standard genome sequencing and annotation.</title>
        <authorList>
            <consortium name="The Broad Institute Genomics Platform"/>
            <consortium name="The Broad Institute Genome Sequencing Center for Infectious Disease"/>
            <person name="Wu L."/>
            <person name="Ma J."/>
        </authorList>
    </citation>
    <scope>NUCLEOTIDE SEQUENCE [LARGE SCALE GENOMIC DNA]</scope>
    <source>
        <strain evidence="5">CECT 7184</strain>
    </source>
</reference>
<dbReference type="Proteomes" id="UP001596142">
    <property type="component" value="Unassembled WGS sequence"/>
</dbReference>
<evidence type="ECO:0000313" key="4">
    <source>
        <dbReference type="EMBL" id="MFC5714444.1"/>
    </source>
</evidence>
<dbReference type="Pfam" id="PF03990">
    <property type="entry name" value="DUF348"/>
    <property type="match status" value="3"/>
</dbReference>
<dbReference type="RefSeq" id="WP_385943162.1">
    <property type="nucleotide sequence ID" value="NZ_JBHSOZ010000017.1"/>
</dbReference>
<dbReference type="InterPro" id="IPR007137">
    <property type="entry name" value="DUF348"/>
</dbReference>
<keyword evidence="5" id="KW-1185">Reference proteome</keyword>
<protein>
    <submittedName>
        <fullName evidence="4">Ubiquitin-like domain-containing protein</fullName>
    </submittedName>
</protein>